<dbReference type="Gene3D" id="3.30.70.270">
    <property type="match status" value="1"/>
</dbReference>
<evidence type="ECO:0000313" key="1">
    <source>
        <dbReference type="EMBL" id="MBR1141135.1"/>
    </source>
</evidence>
<reference evidence="2" key="1">
    <citation type="journal article" date="2021" name="ISME J.">
        <title>Evolutionary origin and ecological implication of a unique nif island in free-living Bradyrhizobium lineages.</title>
        <authorList>
            <person name="Tao J."/>
        </authorList>
    </citation>
    <scope>NUCLEOTIDE SEQUENCE [LARGE SCALE GENOMIC DNA]</scope>
    <source>
        <strain evidence="2">SZCCT0094</strain>
    </source>
</reference>
<dbReference type="RefSeq" id="WP_172243070.1">
    <property type="nucleotide sequence ID" value="NZ_JABFDP010000047.1"/>
</dbReference>
<gene>
    <name evidence="1" type="ORF">JQ619_35855</name>
</gene>
<dbReference type="Proteomes" id="UP001314635">
    <property type="component" value="Unassembled WGS sequence"/>
</dbReference>
<sequence length="410" mass="43684">MSQHGPLLIVSRSSRPSLTAALDAAQILPTMEARWDAAAGIISRVQPAAVLAVMEDADASEMRAVSQHLDARKPYVPLIAIAPGETTLPDNAIPLHGSDNTDRLLARLRAALRVRTLHTTVLRRLDEKKAPDATMPDTDPLSDATVLLLGRGGSLPGLSVALGERMAVVGALSIEAAAKHLSSRDIDGIVLGEGFSPRVVDAFLAVLAEDTRFRNLAVVVTANQPAPLQELANLEIIAGAPAHIAASALPLIRQHAFEARLNRTLRAIEAGGMLDPQTGLLTRTAFARDFATAVSQTQKSGGSLAVARFAFDPVSPRAQYDGARIISRLMRRMDFGTHEDNGSVIVVFAETDLRSAHAIARRLSGVMRHTSHGKRDARTEPAITIAALQPGDTARTLLARVYNEAQRAAS</sequence>
<name>A0ABS5GIG9_9BRAD</name>
<keyword evidence="2" id="KW-1185">Reference proteome</keyword>
<organism evidence="1 2">
    <name type="scientific">Bradyrhizobium denitrificans</name>
    <dbReference type="NCBI Taxonomy" id="2734912"/>
    <lineage>
        <taxon>Bacteria</taxon>
        <taxon>Pseudomonadati</taxon>
        <taxon>Pseudomonadota</taxon>
        <taxon>Alphaproteobacteria</taxon>
        <taxon>Hyphomicrobiales</taxon>
        <taxon>Nitrobacteraceae</taxon>
        <taxon>Bradyrhizobium</taxon>
    </lineage>
</organism>
<proteinExistence type="predicted"/>
<dbReference type="EMBL" id="JAFCLK010000056">
    <property type="protein sequence ID" value="MBR1141135.1"/>
    <property type="molecule type" value="Genomic_DNA"/>
</dbReference>
<accession>A0ABS5GIG9</accession>
<evidence type="ECO:0000313" key="2">
    <source>
        <dbReference type="Proteomes" id="UP001314635"/>
    </source>
</evidence>
<comment type="caution">
    <text evidence="1">The sequence shown here is derived from an EMBL/GenBank/DDBJ whole genome shotgun (WGS) entry which is preliminary data.</text>
</comment>
<dbReference type="InterPro" id="IPR043128">
    <property type="entry name" value="Rev_trsase/Diguanyl_cyclase"/>
</dbReference>
<protein>
    <submittedName>
        <fullName evidence="1">GGDEF domain-containing protein</fullName>
    </submittedName>
</protein>